<protein>
    <submittedName>
        <fullName evidence="1">Dynein heavy chain</fullName>
    </submittedName>
</protein>
<sequence length="97" mass="11051">MECLQRDPESEEQPIQEQLAGLQMKIVEQDRIVEAKSPNCSKEWVKGISRSKATSSLDIATNTLNIFEGRLNRLKHDYDQVCGARRLSAWMSLKMIG</sequence>
<dbReference type="EMBL" id="QTSX02004023">
    <property type="protein sequence ID" value="KAJ9067527.1"/>
    <property type="molecule type" value="Genomic_DNA"/>
</dbReference>
<accession>A0ACC2SZ20</accession>
<evidence type="ECO:0000313" key="1">
    <source>
        <dbReference type="EMBL" id="KAJ9067527.1"/>
    </source>
</evidence>
<reference evidence="1" key="1">
    <citation type="submission" date="2022-04" db="EMBL/GenBank/DDBJ databases">
        <title>Genome of the entomopathogenic fungus Entomophthora muscae.</title>
        <authorList>
            <person name="Elya C."/>
            <person name="Lovett B.R."/>
            <person name="Lee E."/>
            <person name="Macias A.M."/>
            <person name="Hajek A.E."/>
            <person name="De Bivort B.L."/>
            <person name="Kasson M.T."/>
            <person name="De Fine Licht H.H."/>
            <person name="Stajich J.E."/>
        </authorList>
    </citation>
    <scope>NUCLEOTIDE SEQUENCE</scope>
    <source>
        <strain evidence="1">Berkeley</strain>
    </source>
</reference>
<proteinExistence type="predicted"/>
<keyword evidence="2" id="KW-1185">Reference proteome</keyword>
<name>A0ACC2SZ20_9FUNG</name>
<organism evidence="1 2">
    <name type="scientific">Entomophthora muscae</name>
    <dbReference type="NCBI Taxonomy" id="34485"/>
    <lineage>
        <taxon>Eukaryota</taxon>
        <taxon>Fungi</taxon>
        <taxon>Fungi incertae sedis</taxon>
        <taxon>Zoopagomycota</taxon>
        <taxon>Entomophthoromycotina</taxon>
        <taxon>Entomophthoromycetes</taxon>
        <taxon>Entomophthorales</taxon>
        <taxon>Entomophthoraceae</taxon>
        <taxon>Entomophthora</taxon>
    </lineage>
</organism>
<evidence type="ECO:0000313" key="2">
    <source>
        <dbReference type="Proteomes" id="UP001165960"/>
    </source>
</evidence>
<dbReference type="Proteomes" id="UP001165960">
    <property type="component" value="Unassembled WGS sequence"/>
</dbReference>
<gene>
    <name evidence="1" type="primary">DYN1_14</name>
    <name evidence="1" type="ORF">DSO57_1038312</name>
</gene>
<comment type="caution">
    <text evidence="1">The sequence shown here is derived from an EMBL/GenBank/DDBJ whole genome shotgun (WGS) entry which is preliminary data.</text>
</comment>